<dbReference type="EMBL" id="BBLT01000001">
    <property type="protein sequence ID" value="GAL83129.1"/>
    <property type="molecule type" value="Genomic_DNA"/>
</dbReference>
<reference evidence="7 8" key="1">
    <citation type="submission" date="2014-09" db="EMBL/GenBank/DDBJ databases">
        <title>Sporocytophaga myxococcoides PG-01 genome sequencing.</title>
        <authorList>
            <person name="Liu L."/>
            <person name="Gao P.J."/>
            <person name="Chen G.J."/>
            <person name="Wang L.S."/>
        </authorList>
    </citation>
    <scope>NUCLEOTIDE SEQUENCE [LARGE SCALE GENOMIC DNA]</scope>
    <source>
        <strain evidence="7 8">PG-01</strain>
    </source>
</reference>
<gene>
    <name evidence="7" type="ORF">MYP_355</name>
</gene>
<feature type="transmembrane region" description="Helical" evidence="6">
    <location>
        <begin position="187"/>
        <end position="205"/>
    </location>
</feature>
<keyword evidence="5 6" id="KW-0472">Membrane</keyword>
<proteinExistence type="predicted"/>
<evidence type="ECO:0000256" key="2">
    <source>
        <dbReference type="ARBA" id="ARBA00022475"/>
    </source>
</evidence>
<evidence type="ECO:0000256" key="4">
    <source>
        <dbReference type="ARBA" id="ARBA00022989"/>
    </source>
</evidence>
<evidence type="ECO:0000256" key="5">
    <source>
        <dbReference type="ARBA" id="ARBA00023136"/>
    </source>
</evidence>
<comment type="subcellular location">
    <subcellularLocation>
        <location evidence="1">Cell membrane</location>
        <topology evidence="1">Multi-pass membrane protein</topology>
    </subcellularLocation>
</comment>
<feature type="transmembrane region" description="Helical" evidence="6">
    <location>
        <begin position="82"/>
        <end position="107"/>
    </location>
</feature>
<feature type="transmembrane region" description="Helical" evidence="6">
    <location>
        <begin position="119"/>
        <end position="137"/>
    </location>
</feature>
<feature type="transmembrane region" description="Helical" evidence="6">
    <location>
        <begin position="269"/>
        <end position="295"/>
    </location>
</feature>
<feature type="transmembrane region" description="Helical" evidence="6">
    <location>
        <begin position="149"/>
        <end position="167"/>
    </location>
</feature>
<evidence type="ECO:0000256" key="3">
    <source>
        <dbReference type="ARBA" id="ARBA00022692"/>
    </source>
</evidence>
<protein>
    <submittedName>
        <fullName evidence="7">Amino acid transporter</fullName>
    </submittedName>
</protein>
<feature type="transmembrane region" description="Helical" evidence="6">
    <location>
        <begin position="316"/>
        <end position="334"/>
    </location>
</feature>
<feature type="transmembrane region" description="Helical" evidence="6">
    <location>
        <begin position="340"/>
        <end position="360"/>
    </location>
</feature>
<dbReference type="GO" id="GO:0005886">
    <property type="term" value="C:plasma membrane"/>
    <property type="evidence" value="ECO:0007669"/>
    <property type="project" value="UniProtKB-SubCell"/>
</dbReference>
<dbReference type="RefSeq" id="WP_045457570.1">
    <property type="nucleotide sequence ID" value="NZ_BBLT01000001.1"/>
</dbReference>
<sequence length="420" mass="45117">MANSKKIGFNATWSMSVGGMVGGGIFSVLGLIVQSAGQWAWFSFFISGIIGFIAAYSYCQLSIKYKEGGGAFTYLREINRKGFAGGLAWVLIFGYILSLSVYAFTFGHYVSHSLSKGPLFTKTLSLGIVAILTLVNLRGAKDSSGVEVIIVWGKVISLVGLAVIGLFHWNTEMLTKGIEPKGIGDSLVGAATIFIAYQGFQLITYDYKDIENPEKTLPSATLSSVLFVILLYIIVTLGTTMLVGADIMIKDKEVALSVAGKAALGQFGYVVMTIAAAFSTASAINATLFSTSRLIESIAKKNDLPESFTKENQNKIPYIGLITIGILSAALAMLGSLSDLVSATSLIFLFTFGVVCYIAYHDKVRFHWLCLLGTIGCIIAIIVSVISLFEKSPIALVCLAVLVLLAVFGRRFILKGMKQQ</sequence>
<accession>A0A098L9Q2</accession>
<dbReference type="Proteomes" id="UP000030185">
    <property type="component" value="Unassembled WGS sequence"/>
</dbReference>
<dbReference type="STRING" id="153721.MYP_355"/>
<dbReference type="AlphaFoldDB" id="A0A098L9Q2"/>
<dbReference type="Pfam" id="PF13520">
    <property type="entry name" value="AA_permease_2"/>
    <property type="match status" value="1"/>
</dbReference>
<evidence type="ECO:0000256" key="6">
    <source>
        <dbReference type="SAM" id="Phobius"/>
    </source>
</evidence>
<feature type="transmembrane region" description="Helical" evidence="6">
    <location>
        <begin position="367"/>
        <end position="388"/>
    </location>
</feature>
<evidence type="ECO:0000256" key="1">
    <source>
        <dbReference type="ARBA" id="ARBA00004651"/>
    </source>
</evidence>
<feature type="transmembrane region" description="Helical" evidence="6">
    <location>
        <begin position="12"/>
        <end position="33"/>
    </location>
</feature>
<dbReference type="GO" id="GO:0022857">
    <property type="term" value="F:transmembrane transporter activity"/>
    <property type="evidence" value="ECO:0007669"/>
    <property type="project" value="InterPro"/>
</dbReference>
<dbReference type="PIRSF" id="PIRSF006060">
    <property type="entry name" value="AA_transporter"/>
    <property type="match status" value="1"/>
</dbReference>
<organism evidence="7 8">
    <name type="scientific">Sporocytophaga myxococcoides</name>
    <dbReference type="NCBI Taxonomy" id="153721"/>
    <lineage>
        <taxon>Bacteria</taxon>
        <taxon>Pseudomonadati</taxon>
        <taxon>Bacteroidota</taxon>
        <taxon>Cytophagia</taxon>
        <taxon>Cytophagales</taxon>
        <taxon>Cytophagaceae</taxon>
        <taxon>Sporocytophaga</taxon>
    </lineage>
</organism>
<dbReference type="eggNOG" id="COG0531">
    <property type="taxonomic scope" value="Bacteria"/>
</dbReference>
<keyword evidence="4 6" id="KW-1133">Transmembrane helix</keyword>
<dbReference type="Gene3D" id="1.20.1740.10">
    <property type="entry name" value="Amino acid/polyamine transporter I"/>
    <property type="match status" value="1"/>
</dbReference>
<keyword evidence="8" id="KW-1185">Reference proteome</keyword>
<name>A0A098L9Q2_9BACT</name>
<dbReference type="InterPro" id="IPR002293">
    <property type="entry name" value="AA/rel_permease1"/>
</dbReference>
<dbReference type="PANTHER" id="PTHR42770">
    <property type="entry name" value="AMINO ACID TRANSPORTER-RELATED"/>
    <property type="match status" value="1"/>
</dbReference>
<evidence type="ECO:0000313" key="7">
    <source>
        <dbReference type="EMBL" id="GAL83129.1"/>
    </source>
</evidence>
<feature type="transmembrane region" description="Helical" evidence="6">
    <location>
        <begin position="39"/>
        <end position="61"/>
    </location>
</feature>
<dbReference type="PANTHER" id="PTHR42770:SF11">
    <property type="entry name" value="INNER MEMBRANE TRANSPORT PROTEIN YBAT"/>
    <property type="match status" value="1"/>
</dbReference>
<comment type="caution">
    <text evidence="7">The sequence shown here is derived from an EMBL/GenBank/DDBJ whole genome shotgun (WGS) entry which is preliminary data.</text>
</comment>
<keyword evidence="3 6" id="KW-0812">Transmembrane</keyword>
<feature type="transmembrane region" description="Helical" evidence="6">
    <location>
        <begin position="225"/>
        <end position="249"/>
    </location>
</feature>
<evidence type="ECO:0000313" key="8">
    <source>
        <dbReference type="Proteomes" id="UP000030185"/>
    </source>
</evidence>
<keyword evidence="2" id="KW-1003">Cell membrane</keyword>
<dbReference type="InterPro" id="IPR050367">
    <property type="entry name" value="APC_superfamily"/>
</dbReference>
<dbReference type="OrthoDB" id="9810109at2"/>
<feature type="transmembrane region" description="Helical" evidence="6">
    <location>
        <begin position="394"/>
        <end position="413"/>
    </location>
</feature>